<evidence type="ECO:0000313" key="3">
    <source>
        <dbReference type="EMBL" id="SEI71830.1"/>
    </source>
</evidence>
<gene>
    <name evidence="3" type="ORF">SAMN05192539_1003391</name>
</gene>
<feature type="domain" description="TniQ" evidence="2">
    <location>
        <begin position="28"/>
        <end position="92"/>
    </location>
</feature>
<dbReference type="Pfam" id="PF06527">
    <property type="entry name" value="TniQ"/>
    <property type="match status" value="1"/>
</dbReference>
<dbReference type="AlphaFoldDB" id="A0A1H6T6C6"/>
<evidence type="ECO:0000313" key="4">
    <source>
        <dbReference type="Proteomes" id="UP000198866"/>
    </source>
</evidence>
<evidence type="ECO:0000256" key="1">
    <source>
        <dbReference type="SAM" id="MobiDB-lite"/>
    </source>
</evidence>
<name>A0A1H6T6C6_9BURK</name>
<accession>A0A1H6T6C6</accession>
<keyword evidence="4" id="KW-1185">Reference proteome</keyword>
<reference evidence="4" key="1">
    <citation type="submission" date="2016-10" db="EMBL/GenBank/DDBJ databases">
        <authorList>
            <person name="Varghese N."/>
            <person name="Submissions S."/>
        </authorList>
    </citation>
    <scope>NUCLEOTIDE SEQUENCE [LARGE SCALE GENOMIC DNA]</scope>
    <source>
        <strain evidence="4">LMG 26031</strain>
    </source>
</reference>
<dbReference type="EMBL" id="FNYE01000003">
    <property type="protein sequence ID" value="SEI71830.1"/>
    <property type="molecule type" value="Genomic_DNA"/>
</dbReference>
<feature type="region of interest" description="Disordered" evidence="1">
    <location>
        <begin position="370"/>
        <end position="394"/>
    </location>
</feature>
<organism evidence="3 4">
    <name type="scientific">Paraburkholderia diazotrophica</name>
    <dbReference type="NCBI Taxonomy" id="667676"/>
    <lineage>
        <taxon>Bacteria</taxon>
        <taxon>Pseudomonadati</taxon>
        <taxon>Pseudomonadota</taxon>
        <taxon>Betaproteobacteria</taxon>
        <taxon>Burkholderiales</taxon>
        <taxon>Burkholderiaceae</taxon>
        <taxon>Paraburkholderia</taxon>
    </lineage>
</organism>
<dbReference type="Proteomes" id="UP000198866">
    <property type="component" value="Unassembled WGS sequence"/>
</dbReference>
<dbReference type="InterPro" id="IPR009492">
    <property type="entry name" value="TniQ"/>
</dbReference>
<sequence>MQGREFVSMNGICRRAAACVNALERLTMRTDLTSRTLLPLRACVSCAKLLSRQERFCPSCYTDDESVGRPKYDRLLWTIQCVEACPLHKVLLETVPKVLKRERYTIWLPGVSRIDGSSLANQPTRMASEEQVRSAHLIAELLDDIHQSPDKFTNGNRTIEFIQHAASTLFDGNRSQLEKYLGNIGAIENICSRNRTMSLPMLTIIADRCGCKICDVILGNNATLRRMYESANATVFLYRYRGVRTFKTSDALLVELEKLDKYGLLTNLSEACRLLDVNENCIRRLAPDFAMLLVHRGQELRRMEKLARREKGFNEYWKYFQELLQEDIKPTRTKVAERIFQRTGVKKDFVYSKFHSRALKLVHLSSVKRNGNIPETPPKIGADQKTSNSCRKRH</sequence>
<protein>
    <submittedName>
        <fullName evidence="3">TniQ protein</fullName>
    </submittedName>
</protein>
<proteinExistence type="predicted"/>
<feature type="compositionally biased region" description="Polar residues" evidence="1">
    <location>
        <begin position="384"/>
        <end position="394"/>
    </location>
</feature>
<evidence type="ECO:0000259" key="2">
    <source>
        <dbReference type="Pfam" id="PF06527"/>
    </source>
</evidence>